<reference evidence="11" key="2">
    <citation type="submission" date="2023-01" db="EMBL/GenBank/DDBJ databases">
        <title>Draft genome sequence of Sneathiella chinensis strain NBRC 103408.</title>
        <authorList>
            <person name="Sun Q."/>
            <person name="Mori K."/>
        </authorList>
    </citation>
    <scope>NUCLEOTIDE SEQUENCE</scope>
    <source>
        <strain evidence="11">NBRC 103408</strain>
    </source>
</reference>
<evidence type="ECO:0000256" key="5">
    <source>
        <dbReference type="PROSITE-ProRule" id="PRU00284"/>
    </source>
</evidence>
<evidence type="ECO:0000256" key="4">
    <source>
        <dbReference type="ARBA" id="ARBA00029447"/>
    </source>
</evidence>
<name>A0ABQ5U5P8_9PROT</name>
<comment type="caution">
    <text evidence="11">The sequence shown here is derived from an EMBL/GenBank/DDBJ whole genome shotgun (WGS) entry which is preliminary data.</text>
</comment>
<evidence type="ECO:0000259" key="8">
    <source>
        <dbReference type="PROSITE" id="PS50111"/>
    </source>
</evidence>
<dbReference type="InterPro" id="IPR003660">
    <property type="entry name" value="HAMP_dom"/>
</dbReference>
<evidence type="ECO:0000256" key="6">
    <source>
        <dbReference type="SAM" id="Coils"/>
    </source>
</evidence>
<feature type="coiled-coil region" evidence="6">
    <location>
        <begin position="257"/>
        <end position="307"/>
    </location>
</feature>
<reference evidence="11" key="1">
    <citation type="journal article" date="2014" name="Int. J. Syst. Evol. Microbiol.">
        <title>Complete genome of a new Firmicutes species belonging to the dominant human colonic microbiota ('Ruminococcus bicirculans') reveals two chromosomes and a selective capacity to utilize plant glucans.</title>
        <authorList>
            <consortium name="NISC Comparative Sequencing Program"/>
            <person name="Wegmann U."/>
            <person name="Louis P."/>
            <person name="Goesmann A."/>
            <person name="Henrissat B."/>
            <person name="Duncan S.H."/>
            <person name="Flint H.J."/>
        </authorList>
    </citation>
    <scope>NUCLEOTIDE SEQUENCE</scope>
    <source>
        <strain evidence="11">NBRC 103408</strain>
    </source>
</reference>
<dbReference type="InterPro" id="IPR004089">
    <property type="entry name" value="MCPsignal_dom"/>
</dbReference>
<dbReference type="Pfam" id="PF05227">
    <property type="entry name" value="CHASE3"/>
    <property type="match status" value="1"/>
</dbReference>
<keyword evidence="2" id="KW-0997">Cell inner membrane</keyword>
<keyword evidence="7" id="KW-0812">Transmembrane</keyword>
<keyword evidence="7" id="KW-1133">Transmembrane helix</keyword>
<keyword evidence="3 5" id="KW-0807">Transducer</keyword>
<dbReference type="PROSITE" id="PS50885">
    <property type="entry name" value="HAMP"/>
    <property type="match status" value="1"/>
</dbReference>
<dbReference type="SUPFAM" id="SSF58104">
    <property type="entry name" value="Methyl-accepting chemotaxis protein (MCP) signaling domain"/>
    <property type="match status" value="1"/>
</dbReference>
<accession>A0ABQ5U5P8</accession>
<gene>
    <name evidence="11" type="ORF">GCM10007924_19320</name>
</gene>
<dbReference type="Proteomes" id="UP001161409">
    <property type="component" value="Unassembled WGS sequence"/>
</dbReference>
<feature type="domain" description="T-SNARE coiled-coil homology" evidence="9">
    <location>
        <begin position="485"/>
        <end position="547"/>
    </location>
</feature>
<dbReference type="Pfam" id="PF00672">
    <property type="entry name" value="HAMP"/>
    <property type="match status" value="1"/>
</dbReference>
<dbReference type="PANTHER" id="PTHR32089:SF112">
    <property type="entry name" value="LYSOZYME-LIKE PROTEIN-RELATED"/>
    <property type="match status" value="1"/>
</dbReference>
<dbReference type="SMART" id="SM00304">
    <property type="entry name" value="HAMP"/>
    <property type="match status" value="2"/>
</dbReference>
<evidence type="ECO:0000256" key="3">
    <source>
        <dbReference type="ARBA" id="ARBA00023224"/>
    </source>
</evidence>
<dbReference type="PROSITE" id="PS50192">
    <property type="entry name" value="T_SNARE"/>
    <property type="match status" value="1"/>
</dbReference>
<dbReference type="Pfam" id="PF00015">
    <property type="entry name" value="MCPsignal"/>
    <property type="match status" value="1"/>
</dbReference>
<evidence type="ECO:0000313" key="11">
    <source>
        <dbReference type="EMBL" id="GLQ06711.1"/>
    </source>
</evidence>
<keyword evidence="7" id="KW-0472">Membrane</keyword>
<dbReference type="PROSITE" id="PS50111">
    <property type="entry name" value="CHEMOTAXIS_TRANSDUC_2"/>
    <property type="match status" value="1"/>
</dbReference>
<dbReference type="SMART" id="SM00283">
    <property type="entry name" value="MA"/>
    <property type="match status" value="1"/>
</dbReference>
<dbReference type="CDD" id="cd06225">
    <property type="entry name" value="HAMP"/>
    <property type="match status" value="1"/>
</dbReference>
<feature type="domain" description="HAMP" evidence="10">
    <location>
        <begin position="212"/>
        <end position="265"/>
    </location>
</feature>
<organism evidence="11 12">
    <name type="scientific">Sneathiella chinensis</name>
    <dbReference type="NCBI Taxonomy" id="349750"/>
    <lineage>
        <taxon>Bacteria</taxon>
        <taxon>Pseudomonadati</taxon>
        <taxon>Pseudomonadota</taxon>
        <taxon>Alphaproteobacteria</taxon>
        <taxon>Sneathiellales</taxon>
        <taxon>Sneathiellaceae</taxon>
        <taxon>Sneathiella</taxon>
    </lineage>
</organism>
<dbReference type="EMBL" id="BSNF01000006">
    <property type="protein sequence ID" value="GLQ06711.1"/>
    <property type="molecule type" value="Genomic_DNA"/>
</dbReference>
<evidence type="ECO:0000256" key="1">
    <source>
        <dbReference type="ARBA" id="ARBA00004429"/>
    </source>
</evidence>
<evidence type="ECO:0000256" key="2">
    <source>
        <dbReference type="ARBA" id="ARBA00022519"/>
    </source>
</evidence>
<sequence>MNFLNNMKIARKLTLGFSVLVIVTLIMAVFSFISLKEIDDAELRSSAAQKTGQAYFDYKQSFLSQRQGLYHYLLTGDRTGLVQYEEADKKLTAQYQVLLERVKSNDAATALIKKLSAHHTEWQERFATEQIRLMRNYLTVNQARAIAASGQPSEVVAKFNGVATIIETELANISRQTMEQKQAATAKVTTTIIVSLAALIIIAVFFGFALTKAIAGPIGRMTDRMSELANGKLDFEIRGATRKDEIGAMARAVEIFRENAIEQRNMQEREKEKQKEMEGLIGDLKQKEIEQQQMREKELEEQQRERQRHDTMNGLTHDFDGKMSQGLNIVLESVREVAASADTMSNNATETRRLSDEASRNIGATNENINSVSAATTELTSSIEEISRQMVQAADVSRTAVNEINTTNERVTALNEAAIAIGQVVEIISDIANQTNLLALNATIESARAGEAGKGFAVVANEVKSLATQTSKATEEISKKITEVQSETKEAATAVTGVGDIIKKIDELTTIVASAVEEQGAATGEIAKNVENAADSANQVALMVQKVAQAASDTLNRADNQKEAVNHLNRNNETLRDDIRTFLDNVKAV</sequence>
<dbReference type="RefSeq" id="WP_169560853.1">
    <property type="nucleotide sequence ID" value="NZ_BSNF01000006.1"/>
</dbReference>
<protein>
    <submittedName>
        <fullName evidence="11">Chemotaxis sensory transducer</fullName>
    </submittedName>
</protein>
<dbReference type="Gene3D" id="1.10.287.950">
    <property type="entry name" value="Methyl-accepting chemotaxis protein"/>
    <property type="match status" value="1"/>
</dbReference>
<evidence type="ECO:0000259" key="9">
    <source>
        <dbReference type="PROSITE" id="PS50192"/>
    </source>
</evidence>
<feature type="coiled-coil region" evidence="6">
    <location>
        <begin position="558"/>
        <end position="585"/>
    </location>
</feature>
<feature type="domain" description="Methyl-accepting transducer" evidence="8">
    <location>
        <begin position="333"/>
        <end position="555"/>
    </location>
</feature>
<comment type="subcellular location">
    <subcellularLocation>
        <location evidence="1">Cell inner membrane</location>
        <topology evidence="1">Multi-pass membrane protein</topology>
    </subcellularLocation>
</comment>
<feature type="transmembrane region" description="Helical" evidence="7">
    <location>
        <begin position="12"/>
        <end position="35"/>
    </location>
</feature>
<feature type="transmembrane region" description="Helical" evidence="7">
    <location>
        <begin position="192"/>
        <end position="215"/>
    </location>
</feature>
<dbReference type="InterPro" id="IPR000727">
    <property type="entry name" value="T_SNARE_dom"/>
</dbReference>
<dbReference type="Gene3D" id="6.10.340.10">
    <property type="match status" value="1"/>
</dbReference>
<dbReference type="PANTHER" id="PTHR32089">
    <property type="entry name" value="METHYL-ACCEPTING CHEMOTAXIS PROTEIN MCPB"/>
    <property type="match status" value="1"/>
</dbReference>
<comment type="similarity">
    <text evidence="4">Belongs to the methyl-accepting chemotaxis (MCP) protein family.</text>
</comment>
<dbReference type="InterPro" id="IPR007891">
    <property type="entry name" value="CHASE3"/>
</dbReference>
<keyword evidence="12" id="KW-1185">Reference proteome</keyword>
<evidence type="ECO:0000313" key="12">
    <source>
        <dbReference type="Proteomes" id="UP001161409"/>
    </source>
</evidence>
<evidence type="ECO:0000259" key="10">
    <source>
        <dbReference type="PROSITE" id="PS50885"/>
    </source>
</evidence>
<keyword evidence="2" id="KW-1003">Cell membrane</keyword>
<keyword evidence="6" id="KW-0175">Coiled coil</keyword>
<evidence type="ECO:0000256" key="7">
    <source>
        <dbReference type="SAM" id="Phobius"/>
    </source>
</evidence>
<proteinExistence type="inferred from homology"/>